<dbReference type="Gene3D" id="1.20.1070.10">
    <property type="entry name" value="Rhodopsin 7-helix transmembrane proteins"/>
    <property type="match status" value="1"/>
</dbReference>
<dbReference type="PROSITE" id="PS00237">
    <property type="entry name" value="G_PROTEIN_RECEP_F1_1"/>
    <property type="match status" value="1"/>
</dbReference>
<comment type="subcellular location">
    <subcellularLocation>
        <location evidence="1">Cell membrane</location>
        <topology evidence="1">Multi-pass membrane protein</topology>
    </subcellularLocation>
</comment>
<evidence type="ECO:0000259" key="11">
    <source>
        <dbReference type="PROSITE" id="PS50262"/>
    </source>
</evidence>
<keyword evidence="13" id="KW-1185">Reference proteome</keyword>
<dbReference type="SUPFAM" id="SSF81321">
    <property type="entry name" value="Family A G protein-coupled receptor-like"/>
    <property type="match status" value="1"/>
</dbReference>
<evidence type="ECO:0000313" key="13">
    <source>
        <dbReference type="Proteomes" id="UP000531168"/>
    </source>
</evidence>
<dbReference type="PANTHER" id="PTHR11334">
    <property type="entry name" value="MAS-RELATED G-PROTEIN COUPLED RECEPTOR"/>
    <property type="match status" value="1"/>
</dbReference>
<keyword evidence="8 9" id="KW-0807">Transducer</keyword>
<reference evidence="12 13" key="1">
    <citation type="submission" date="2019-09" db="EMBL/GenBank/DDBJ databases">
        <title>Bird 10,000 Genomes (B10K) Project - Family phase.</title>
        <authorList>
            <person name="Zhang G."/>
        </authorList>
    </citation>
    <scope>NUCLEOTIDE SEQUENCE [LARGE SCALE GENOMIC DNA]</scope>
    <source>
        <strain evidence="12">B10K-DU-001-46</strain>
        <tissue evidence="12">Muscle</tissue>
    </source>
</reference>
<proteinExistence type="inferred from homology"/>
<keyword evidence="6 10" id="KW-0472">Membrane</keyword>
<feature type="non-terminal residue" evidence="12">
    <location>
        <position position="1"/>
    </location>
</feature>
<sequence length="143" mass="16293">TSTTDLHLNYTHYGNTSSGGNDGDLCFRSFYGFTVILIVCMLICVFGMVGNGIVLWFLGFQMKLNHFTVYILNLAVADCSLLLLFFLFTLGWLNFIIICYDLDSFYPFFSNFLDAVEYRFHFFVLSSLGFLIAISTERCVSVL</sequence>
<evidence type="ECO:0000256" key="8">
    <source>
        <dbReference type="ARBA" id="ARBA00023224"/>
    </source>
</evidence>
<feature type="non-terminal residue" evidence="12">
    <location>
        <position position="143"/>
    </location>
</feature>
<dbReference type="PRINTS" id="PR00237">
    <property type="entry name" value="GPCRRHODOPSN"/>
</dbReference>
<dbReference type="InterPro" id="IPR000276">
    <property type="entry name" value="GPCR_Rhodpsn"/>
</dbReference>
<evidence type="ECO:0000256" key="9">
    <source>
        <dbReference type="RuleBase" id="RU000688"/>
    </source>
</evidence>
<evidence type="ECO:0000256" key="2">
    <source>
        <dbReference type="ARBA" id="ARBA00022475"/>
    </source>
</evidence>
<feature type="domain" description="G-protein coupled receptors family 1 profile" evidence="11">
    <location>
        <begin position="50"/>
        <end position="143"/>
    </location>
</feature>
<evidence type="ECO:0000256" key="10">
    <source>
        <dbReference type="SAM" id="Phobius"/>
    </source>
</evidence>
<gene>
    <name evidence="12" type="primary">Mrgprx2_0</name>
    <name evidence="12" type="ORF">AMAGUI_R15557</name>
</gene>
<dbReference type="AlphaFoldDB" id="A0A7L0LQK8"/>
<evidence type="ECO:0000256" key="6">
    <source>
        <dbReference type="ARBA" id="ARBA00023136"/>
    </source>
</evidence>
<evidence type="ECO:0000313" key="12">
    <source>
        <dbReference type="EMBL" id="NXK71415.1"/>
    </source>
</evidence>
<dbReference type="EMBL" id="VXAR01000220">
    <property type="protein sequence ID" value="NXK71415.1"/>
    <property type="molecule type" value="Genomic_DNA"/>
</dbReference>
<feature type="transmembrane region" description="Helical" evidence="10">
    <location>
        <begin position="118"/>
        <end position="136"/>
    </location>
</feature>
<comment type="similarity">
    <text evidence="9">Belongs to the G-protein coupled receptor 1 family.</text>
</comment>
<dbReference type="GO" id="GO:0005886">
    <property type="term" value="C:plasma membrane"/>
    <property type="evidence" value="ECO:0007669"/>
    <property type="project" value="UniProtKB-SubCell"/>
</dbReference>
<feature type="transmembrane region" description="Helical" evidence="10">
    <location>
        <begin position="30"/>
        <end position="58"/>
    </location>
</feature>
<keyword evidence="2" id="KW-1003">Cell membrane</keyword>
<keyword evidence="3 9" id="KW-0812">Transmembrane</keyword>
<evidence type="ECO:0000256" key="3">
    <source>
        <dbReference type="ARBA" id="ARBA00022692"/>
    </source>
</evidence>
<accession>A0A7L0LQK8</accession>
<comment type="caution">
    <text evidence="12">The sequence shown here is derived from an EMBL/GenBank/DDBJ whole genome shotgun (WGS) entry which is preliminary data.</text>
</comment>
<dbReference type="PROSITE" id="PS50262">
    <property type="entry name" value="G_PROTEIN_RECEP_F1_2"/>
    <property type="match status" value="1"/>
</dbReference>
<evidence type="ECO:0000256" key="5">
    <source>
        <dbReference type="ARBA" id="ARBA00023040"/>
    </source>
</evidence>
<organism evidence="12 13">
    <name type="scientific">Amazona guildingii</name>
    <dbReference type="NCBI Taxonomy" id="175529"/>
    <lineage>
        <taxon>Eukaryota</taxon>
        <taxon>Metazoa</taxon>
        <taxon>Chordata</taxon>
        <taxon>Craniata</taxon>
        <taxon>Vertebrata</taxon>
        <taxon>Euteleostomi</taxon>
        <taxon>Archelosauria</taxon>
        <taxon>Archosauria</taxon>
        <taxon>Dinosauria</taxon>
        <taxon>Saurischia</taxon>
        <taxon>Theropoda</taxon>
        <taxon>Coelurosauria</taxon>
        <taxon>Aves</taxon>
        <taxon>Neognathae</taxon>
        <taxon>Neoaves</taxon>
        <taxon>Telluraves</taxon>
        <taxon>Australaves</taxon>
        <taxon>Psittaciformes</taxon>
        <taxon>Psittacidae</taxon>
        <taxon>Amazona</taxon>
    </lineage>
</organism>
<keyword evidence="7 9" id="KW-0675">Receptor</keyword>
<dbReference type="InterPro" id="IPR026234">
    <property type="entry name" value="MRGPCRFAMILY"/>
</dbReference>
<dbReference type="Proteomes" id="UP000531168">
    <property type="component" value="Unassembled WGS sequence"/>
</dbReference>
<dbReference type="PANTHER" id="PTHR11334:SF29">
    <property type="entry name" value="MAS-RELATED G-PROTEIN COUPLED RECEPTOR MEMBER X2"/>
    <property type="match status" value="1"/>
</dbReference>
<evidence type="ECO:0000256" key="7">
    <source>
        <dbReference type="ARBA" id="ARBA00023170"/>
    </source>
</evidence>
<protein>
    <submittedName>
        <fullName evidence="12">MRGX2 protein</fullName>
    </submittedName>
</protein>
<feature type="transmembrane region" description="Helical" evidence="10">
    <location>
        <begin position="70"/>
        <end position="98"/>
    </location>
</feature>
<dbReference type="GO" id="GO:0004930">
    <property type="term" value="F:G protein-coupled receptor activity"/>
    <property type="evidence" value="ECO:0007669"/>
    <property type="project" value="UniProtKB-KW"/>
</dbReference>
<dbReference type="InterPro" id="IPR017452">
    <property type="entry name" value="GPCR_Rhodpsn_7TM"/>
</dbReference>
<keyword evidence="5 9" id="KW-0297">G-protein coupled receptor</keyword>
<keyword evidence="4 10" id="KW-1133">Transmembrane helix</keyword>
<evidence type="ECO:0000256" key="4">
    <source>
        <dbReference type="ARBA" id="ARBA00022989"/>
    </source>
</evidence>
<name>A0A7L0LQK8_9PSIT</name>
<evidence type="ECO:0000256" key="1">
    <source>
        <dbReference type="ARBA" id="ARBA00004651"/>
    </source>
</evidence>